<dbReference type="GO" id="GO:0005886">
    <property type="term" value="C:plasma membrane"/>
    <property type="evidence" value="ECO:0007669"/>
    <property type="project" value="UniProtKB-SubCell"/>
</dbReference>
<reference evidence="14 15" key="1">
    <citation type="submission" date="2019-06" db="EMBL/GenBank/DDBJ databases">
        <title>Whole genome shotgun sequence of Zoogloea ramigera NBRC 15342.</title>
        <authorList>
            <person name="Hosoyama A."/>
            <person name="Uohara A."/>
            <person name="Ohji S."/>
            <person name="Ichikawa N."/>
        </authorList>
    </citation>
    <scope>NUCLEOTIDE SEQUENCE [LARGE SCALE GENOMIC DNA]</scope>
    <source>
        <strain evidence="14 15">NBRC 15342</strain>
    </source>
</reference>
<feature type="region of interest" description="Disordered" evidence="10">
    <location>
        <begin position="286"/>
        <end position="354"/>
    </location>
</feature>
<dbReference type="NCBIfam" id="TIGR00206">
    <property type="entry name" value="fliF"/>
    <property type="match status" value="1"/>
</dbReference>
<evidence type="ECO:0000256" key="3">
    <source>
        <dbReference type="ARBA" id="ARBA00007971"/>
    </source>
</evidence>
<dbReference type="RefSeq" id="WP_141349955.1">
    <property type="nucleotide sequence ID" value="NZ_BJNV01000011.1"/>
</dbReference>
<dbReference type="Proteomes" id="UP000318422">
    <property type="component" value="Unassembled WGS sequence"/>
</dbReference>
<keyword evidence="4" id="KW-1003">Cell membrane</keyword>
<keyword evidence="7 11" id="KW-0472">Membrane</keyword>
<comment type="similarity">
    <text evidence="3 9">Belongs to the FliF family.</text>
</comment>
<feature type="compositionally biased region" description="Acidic residues" evidence="10">
    <location>
        <begin position="507"/>
        <end position="521"/>
    </location>
</feature>
<dbReference type="PRINTS" id="PR01009">
    <property type="entry name" value="FLGMRINGFLIF"/>
</dbReference>
<keyword evidence="15" id="KW-1185">Reference proteome</keyword>
<feature type="domain" description="Flagellar M-ring N-terminal" evidence="12">
    <location>
        <begin position="53"/>
        <end position="227"/>
    </location>
</feature>
<feature type="region of interest" description="Disordered" evidence="10">
    <location>
        <begin position="488"/>
        <end position="526"/>
    </location>
</feature>
<comment type="subcellular location">
    <subcellularLocation>
        <location evidence="1 9">Bacterial flagellum basal body</location>
    </subcellularLocation>
    <subcellularLocation>
        <location evidence="2">Cell membrane</location>
        <topology evidence="2">Multi-pass membrane protein</topology>
    </subcellularLocation>
</comment>
<dbReference type="GO" id="GO:0071973">
    <property type="term" value="P:bacterial-type flagellum-dependent cell motility"/>
    <property type="evidence" value="ECO:0007669"/>
    <property type="project" value="InterPro"/>
</dbReference>
<dbReference type="InterPro" id="IPR045851">
    <property type="entry name" value="AMP-bd_C_sf"/>
</dbReference>
<proteinExistence type="inferred from homology"/>
<dbReference type="PANTHER" id="PTHR30046">
    <property type="entry name" value="FLAGELLAR M-RING PROTEIN"/>
    <property type="match status" value="1"/>
</dbReference>
<dbReference type="PIRSF" id="PIRSF004862">
    <property type="entry name" value="FliF"/>
    <property type="match status" value="1"/>
</dbReference>
<evidence type="ECO:0000313" key="14">
    <source>
        <dbReference type="EMBL" id="GEC94942.1"/>
    </source>
</evidence>
<evidence type="ECO:0000256" key="4">
    <source>
        <dbReference type="ARBA" id="ARBA00022475"/>
    </source>
</evidence>
<dbReference type="Pfam" id="PF01514">
    <property type="entry name" value="YscJ_FliF"/>
    <property type="match status" value="1"/>
</dbReference>
<dbReference type="OrthoDB" id="8554211at2"/>
<evidence type="ECO:0000256" key="9">
    <source>
        <dbReference type="PIRNR" id="PIRNR004862"/>
    </source>
</evidence>
<evidence type="ECO:0000256" key="7">
    <source>
        <dbReference type="ARBA" id="ARBA00023136"/>
    </source>
</evidence>
<evidence type="ECO:0000259" key="13">
    <source>
        <dbReference type="Pfam" id="PF08345"/>
    </source>
</evidence>
<dbReference type="GO" id="GO:0009431">
    <property type="term" value="C:bacterial-type flagellum basal body, MS ring"/>
    <property type="evidence" value="ECO:0007669"/>
    <property type="project" value="InterPro"/>
</dbReference>
<evidence type="ECO:0000259" key="12">
    <source>
        <dbReference type="Pfam" id="PF01514"/>
    </source>
</evidence>
<dbReference type="GO" id="GO:0003774">
    <property type="term" value="F:cytoskeletal motor activity"/>
    <property type="evidence" value="ECO:0007669"/>
    <property type="project" value="InterPro"/>
</dbReference>
<evidence type="ECO:0000313" key="15">
    <source>
        <dbReference type="Proteomes" id="UP000318422"/>
    </source>
</evidence>
<feature type="transmembrane region" description="Helical" evidence="11">
    <location>
        <begin position="459"/>
        <end position="481"/>
    </location>
</feature>
<dbReference type="EMBL" id="BJNV01000011">
    <property type="protein sequence ID" value="GEC94942.1"/>
    <property type="molecule type" value="Genomic_DNA"/>
</dbReference>
<name>A0A4Y4CSB5_ZOORA</name>
<feature type="domain" description="Flagellar M-ring C-terminal" evidence="13">
    <location>
        <begin position="261"/>
        <end position="436"/>
    </location>
</feature>
<keyword evidence="8 9" id="KW-0975">Bacterial flagellum</keyword>
<keyword evidence="14" id="KW-0969">Cilium</keyword>
<dbReference type="InterPro" id="IPR006182">
    <property type="entry name" value="FliF_N_dom"/>
</dbReference>
<evidence type="ECO:0000256" key="10">
    <source>
        <dbReference type="SAM" id="MobiDB-lite"/>
    </source>
</evidence>
<keyword evidence="5 11" id="KW-0812">Transmembrane</keyword>
<evidence type="ECO:0000256" key="2">
    <source>
        <dbReference type="ARBA" id="ARBA00004651"/>
    </source>
</evidence>
<comment type="function">
    <text evidence="9">The M ring may be actively involved in energy transduction.</text>
</comment>
<keyword evidence="6 11" id="KW-1133">Transmembrane helix</keyword>
<sequence length="567" mass="61072">MAAEDAAAPVPPASPFAQVLENIRNLSQRQKIAAGAALAFAIALVVGVILWSRQPDYAVLFSNLAEKDGGAVVASLQQQNVPYKFSDNGNAILVPTNQVHDLRLRMAAQGIPKGGLVGFELMENQKLGISQFHEQVNFQRALEGELSRTISAIASVAGARVHLAIPKQTAFLRDEQKPTASVMVNLHTGRALDPTQLAGIVHLISSSVPQLTNDNVSVIDQNGNLLTKKPDPLRNASLDASQIIYTRELEEGFIERVNAILTPLFGKGNFRAQVSADVDFNVTEQTAETYRPNPSPEQAIRSQQSSESQTRDQGPQGVPGALTNQPPVPATAPVTTPPVAGAPGPGQQPPLTTSKNATINYEVDKTVQHTRKALGQVRRLSVAVAVNQREEKDKSGALKPVPLADDERQRIEKLVGDAVGYNKERGDTISVASSPFVASAEPETPLWKDPENQALIKELIKYLVIAGVIAFVAFGVIRPLLKQVMPQPEPKEEEAEAAAAAAREGEEAGEGEEGEEEEGAEVELSPEAAARLAYEEKLTKVLELARHNPKVLGNLIKEWMGSNEQQR</sequence>
<dbReference type="Gene3D" id="3.30.300.30">
    <property type="match status" value="1"/>
</dbReference>
<protein>
    <recommendedName>
        <fullName evidence="9">Flagellar M-ring protein</fullName>
    </recommendedName>
</protein>
<evidence type="ECO:0000256" key="8">
    <source>
        <dbReference type="ARBA" id="ARBA00023143"/>
    </source>
</evidence>
<feature type="compositionally biased region" description="Polar residues" evidence="10">
    <location>
        <begin position="300"/>
        <end position="313"/>
    </location>
</feature>
<feature type="transmembrane region" description="Helical" evidence="11">
    <location>
        <begin position="32"/>
        <end position="51"/>
    </location>
</feature>
<dbReference type="InterPro" id="IPR000067">
    <property type="entry name" value="FlgMring_FliF"/>
</dbReference>
<accession>A0A4Y4CSB5</accession>
<dbReference type="InterPro" id="IPR013556">
    <property type="entry name" value="Flag_M-ring_C"/>
</dbReference>
<dbReference type="PANTHER" id="PTHR30046:SF0">
    <property type="entry name" value="FLAGELLAR M-RING PROTEIN"/>
    <property type="match status" value="1"/>
</dbReference>
<dbReference type="Pfam" id="PF08345">
    <property type="entry name" value="YscJ_FliF_C"/>
    <property type="match status" value="1"/>
</dbReference>
<dbReference type="AlphaFoldDB" id="A0A4Y4CSB5"/>
<evidence type="ECO:0000256" key="6">
    <source>
        <dbReference type="ARBA" id="ARBA00022989"/>
    </source>
</evidence>
<evidence type="ECO:0000256" key="1">
    <source>
        <dbReference type="ARBA" id="ARBA00004117"/>
    </source>
</evidence>
<evidence type="ECO:0000256" key="5">
    <source>
        <dbReference type="ARBA" id="ARBA00022692"/>
    </source>
</evidence>
<keyword evidence="14" id="KW-0282">Flagellum</keyword>
<feature type="compositionally biased region" description="Low complexity" evidence="10">
    <location>
        <begin position="331"/>
        <end position="342"/>
    </location>
</feature>
<organism evidence="14 15">
    <name type="scientific">Zoogloea ramigera</name>
    <dbReference type="NCBI Taxonomy" id="350"/>
    <lineage>
        <taxon>Bacteria</taxon>
        <taxon>Pseudomonadati</taxon>
        <taxon>Pseudomonadota</taxon>
        <taxon>Betaproteobacteria</taxon>
        <taxon>Rhodocyclales</taxon>
        <taxon>Zoogloeaceae</taxon>
        <taxon>Zoogloea</taxon>
    </lineage>
</organism>
<gene>
    <name evidence="14" type="primary">fliF</name>
    <name evidence="14" type="ORF">ZRA01_10150</name>
</gene>
<evidence type="ECO:0000256" key="11">
    <source>
        <dbReference type="SAM" id="Phobius"/>
    </source>
</evidence>
<comment type="caution">
    <text evidence="14">The sequence shown here is derived from an EMBL/GenBank/DDBJ whole genome shotgun (WGS) entry which is preliminary data.</text>
</comment>
<keyword evidence="14" id="KW-0966">Cell projection</keyword>
<dbReference type="InterPro" id="IPR043427">
    <property type="entry name" value="YscJ/FliF"/>
</dbReference>